<dbReference type="PANTHER" id="PTHR33332">
    <property type="entry name" value="REVERSE TRANSCRIPTASE DOMAIN-CONTAINING PROTEIN"/>
    <property type="match status" value="1"/>
</dbReference>
<accession>A0A8C5BCE9</accession>
<dbReference type="Proteomes" id="UP000694546">
    <property type="component" value="Chromosome 6"/>
</dbReference>
<sequence>MVQVISVKENLLCSSRPVLLSCSPTSLWGPQGSLLSPIIFALYQLSLGSIFKKHNISFHCFADDLEIYLPLKSNKDSTNALSSCLKDVKTWLELNFPTLNNNKTEIMVFGQSDLLDGIDSVLGPLASYSRPSVRNLRVIFDNGFKFNKQISSVVKTSSFQLRLLAKVKPYLPPKDFERVIHLFIMSRLDYCNSLYFGVDQCLLRRLQLVQNAAARLFTGKRRYDHITPVLASLHWLPVAFRIKFKILLFTFKSLHGLAPKYMSELVCIHAPAREIRSAQQMLLDVPRCRQKTKGDRAFAVAAPNLWNSLPLSLRSAQSIDQFKTQLKTHFLTLAFNTD</sequence>
<dbReference type="Ensembl" id="ENSGMOT00000076811.1">
    <property type="protein sequence ID" value="ENSGMOP00000043974.1"/>
    <property type="gene ID" value="ENSGMOG00000036782.1"/>
</dbReference>
<proteinExistence type="predicted"/>
<reference evidence="2" key="2">
    <citation type="submission" date="2025-09" db="UniProtKB">
        <authorList>
            <consortium name="Ensembl"/>
        </authorList>
    </citation>
    <scope>IDENTIFICATION</scope>
</reference>
<dbReference type="GeneTree" id="ENSGT01010000222343"/>
<dbReference type="PROSITE" id="PS50878">
    <property type="entry name" value="RT_POL"/>
    <property type="match status" value="1"/>
</dbReference>
<reference evidence="2" key="1">
    <citation type="submission" date="2025-08" db="UniProtKB">
        <authorList>
            <consortium name="Ensembl"/>
        </authorList>
    </citation>
    <scope>IDENTIFICATION</scope>
</reference>
<dbReference type="InterPro" id="IPR000477">
    <property type="entry name" value="RT_dom"/>
</dbReference>
<evidence type="ECO:0000259" key="1">
    <source>
        <dbReference type="PROSITE" id="PS50878"/>
    </source>
</evidence>
<dbReference type="AlphaFoldDB" id="A0A8C5BCE9"/>
<keyword evidence="3" id="KW-1185">Reference proteome</keyword>
<dbReference type="OMA" id="HFRIQFK"/>
<organism evidence="2 3">
    <name type="scientific">Gadus morhua</name>
    <name type="common">Atlantic cod</name>
    <dbReference type="NCBI Taxonomy" id="8049"/>
    <lineage>
        <taxon>Eukaryota</taxon>
        <taxon>Metazoa</taxon>
        <taxon>Chordata</taxon>
        <taxon>Craniata</taxon>
        <taxon>Vertebrata</taxon>
        <taxon>Euteleostomi</taxon>
        <taxon>Actinopterygii</taxon>
        <taxon>Neopterygii</taxon>
        <taxon>Teleostei</taxon>
        <taxon>Neoteleostei</taxon>
        <taxon>Acanthomorphata</taxon>
        <taxon>Zeiogadaria</taxon>
        <taxon>Gadariae</taxon>
        <taxon>Gadiformes</taxon>
        <taxon>Gadoidei</taxon>
        <taxon>Gadidae</taxon>
        <taxon>Gadus</taxon>
    </lineage>
</organism>
<evidence type="ECO:0000313" key="2">
    <source>
        <dbReference type="Ensembl" id="ENSGMOP00000043974.1"/>
    </source>
</evidence>
<name>A0A8C5BCE9_GADMO</name>
<evidence type="ECO:0000313" key="3">
    <source>
        <dbReference type="Proteomes" id="UP000694546"/>
    </source>
</evidence>
<feature type="domain" description="Reverse transcriptase" evidence="1">
    <location>
        <begin position="1"/>
        <end position="122"/>
    </location>
</feature>
<protein>
    <recommendedName>
        <fullName evidence="1">Reverse transcriptase domain-containing protein</fullName>
    </recommendedName>
</protein>
<dbReference type="Pfam" id="PF00078">
    <property type="entry name" value="RVT_1"/>
    <property type="match status" value="1"/>
</dbReference>